<dbReference type="GO" id="GO:0032259">
    <property type="term" value="P:methylation"/>
    <property type="evidence" value="ECO:0007669"/>
    <property type="project" value="UniProtKB-KW"/>
</dbReference>
<dbReference type="InterPro" id="IPR027417">
    <property type="entry name" value="P-loop_NTPase"/>
</dbReference>
<dbReference type="GO" id="GO:0008170">
    <property type="term" value="F:N-methyltransferase activity"/>
    <property type="evidence" value="ECO:0007669"/>
    <property type="project" value="InterPro"/>
</dbReference>
<organism evidence="4 5">
    <name type="scientific">Nitrosospira multiformis</name>
    <dbReference type="NCBI Taxonomy" id="1231"/>
    <lineage>
        <taxon>Bacteria</taxon>
        <taxon>Pseudomonadati</taxon>
        <taxon>Pseudomonadota</taxon>
        <taxon>Betaproteobacteria</taxon>
        <taxon>Nitrosomonadales</taxon>
        <taxon>Nitrosomonadaceae</taxon>
        <taxon>Nitrosospira</taxon>
    </lineage>
</organism>
<sequence length="923" mass="105068">MLGNRGEYSPFEARGEAAVNMRDLPDNEDYLGFLRQKVQLAESSGFEIDDSEINPLLKPHQKAIVKWMVRGGRRACFAAFGLGKSMIQIEVVRITQEKAGGMGLITLPLNVRQEFINDAHVLATGDHPDITDAQRAELKQWQAGNPSRIPQLSFIRRIEEAADPAGIYLTNYETVRDGKLEPRLFSVASLDEASCLRGFGGTKTFREFMGLFAGDYKTMNDRIRSDGVKYRYVATATPSPNDYIELLAYSAFLGIMDVSQAKTRYFKRNSEKADQLTIHPHKEQEFWMWVASWGLFVNRPSDLGFSDEGYVLPELDIRWHVIPSDHTNAGVDMDGQGRMFKEAAIGVVEASREKRESLNARITKMLDLRKEDPLAHRIIWHDLEAERHAIEKSIPGIVSVYGSQDLDSREQAVFNFSNGFLPELAGKPSMLGSGCNLQRHCHWAIYLGIGFKFNDLIQSIHRLQRFLQKHRVRIDLIYTEAEREVRRQLERKWKQHNEQVRIMGEIIRKYGLSNAAMAESLTRTLGVERVEVKGDGYTLINNDCVIETRNMKENSVDLIVTSIPFSTQYEYSPNYADFGHSDNNDHFFRQMDYLVPELFRVLKPGRIAAIHVKDRIVPGGLTGLGFQTLYRFHSKTADCFEKHGFGHMGMKTIVTDVVRENNQTYRLGWTEQCKDATKMGCGVPEYLLLFRKPPTDTSDSYADEKVKKSKPLVVAEDGTRVPFEPRDRRPIVPGTGYSRARWQIDAHGFTRSSGNRLLTPEELEGLPHERIFKMFRDYSLHNVYDFEHHVKIGEAMEAKGTLPSDFMLLQPQSWHPDVWTDITRMLTLNGAQSAAGKEGHLCPLQFDIVDRAIEQLSMPGETVMDPFGGLMTVPYRAIKLKRKAIGIELNSRYFLDGAAYCEAMARQMAMPDLFAFEQEEVCA</sequence>
<dbReference type="SUPFAM" id="SSF53335">
    <property type="entry name" value="S-adenosyl-L-methionine-dependent methyltransferases"/>
    <property type="match status" value="1"/>
</dbReference>
<gene>
    <name evidence="4" type="ORF">SAMN05216404_106182</name>
</gene>
<dbReference type="InterPro" id="IPR029063">
    <property type="entry name" value="SAM-dependent_MTases_sf"/>
</dbReference>
<evidence type="ECO:0000313" key="4">
    <source>
        <dbReference type="EMBL" id="SEN71950.1"/>
    </source>
</evidence>
<protein>
    <submittedName>
        <fullName evidence="4">DNA methylase</fullName>
    </submittedName>
</protein>
<keyword evidence="2" id="KW-0808">Transferase</keyword>
<reference evidence="4 5" key="1">
    <citation type="submission" date="2016-10" db="EMBL/GenBank/DDBJ databases">
        <authorList>
            <person name="de Groot N.N."/>
        </authorList>
    </citation>
    <scope>NUCLEOTIDE SEQUENCE [LARGE SCALE GENOMIC DNA]</scope>
    <source>
        <strain evidence="4 5">Nl18</strain>
    </source>
</reference>
<accession>A0A1H8ISV6</accession>
<dbReference type="SUPFAM" id="SSF52540">
    <property type="entry name" value="P-loop containing nucleoside triphosphate hydrolases"/>
    <property type="match status" value="2"/>
</dbReference>
<evidence type="ECO:0000313" key="5">
    <source>
        <dbReference type="Proteomes" id="UP000183898"/>
    </source>
</evidence>
<dbReference type="Gene3D" id="3.40.50.150">
    <property type="entry name" value="Vaccinia Virus protein VP39"/>
    <property type="match status" value="1"/>
</dbReference>
<name>A0A1H8ISV6_9PROT</name>
<dbReference type="InterPro" id="IPR002941">
    <property type="entry name" value="DNA_methylase_N4/N6"/>
</dbReference>
<evidence type="ECO:0000256" key="2">
    <source>
        <dbReference type="ARBA" id="ARBA00022679"/>
    </source>
</evidence>
<dbReference type="Proteomes" id="UP000183898">
    <property type="component" value="Unassembled WGS sequence"/>
</dbReference>
<dbReference type="GO" id="GO:0003677">
    <property type="term" value="F:DNA binding"/>
    <property type="evidence" value="ECO:0007669"/>
    <property type="project" value="InterPro"/>
</dbReference>
<dbReference type="AlphaFoldDB" id="A0A1H8ISV6"/>
<dbReference type="PRINTS" id="PR00508">
    <property type="entry name" value="S21N4MTFRASE"/>
</dbReference>
<keyword evidence="1 4" id="KW-0489">Methyltransferase</keyword>
<evidence type="ECO:0000256" key="1">
    <source>
        <dbReference type="ARBA" id="ARBA00022603"/>
    </source>
</evidence>
<dbReference type="InterPro" id="IPR001091">
    <property type="entry name" value="RM_Methyltransferase"/>
</dbReference>
<dbReference type="Gene3D" id="3.40.50.300">
    <property type="entry name" value="P-loop containing nucleotide triphosphate hydrolases"/>
    <property type="match status" value="2"/>
</dbReference>
<proteinExistence type="predicted"/>
<dbReference type="EMBL" id="FOCT01000006">
    <property type="protein sequence ID" value="SEN71950.1"/>
    <property type="molecule type" value="Genomic_DNA"/>
</dbReference>
<evidence type="ECO:0000259" key="3">
    <source>
        <dbReference type="Pfam" id="PF01555"/>
    </source>
</evidence>
<feature type="domain" description="DNA methylase N-4/N-6" evidence="3">
    <location>
        <begin position="556"/>
        <end position="894"/>
    </location>
</feature>
<dbReference type="Pfam" id="PF01555">
    <property type="entry name" value="N6_N4_Mtase"/>
    <property type="match status" value="1"/>
</dbReference>